<accession>A0A067MYD8</accession>
<sequence length="400" mass="44545">MSSPFTKFPTSSSTTIHPKPFKVDIPKSTLEELKILLKLSKLAPPTYENSQQDRRYGVTGEWIREAKDKWLNDFEWSKHEAYINSFPHYTAPVVDDSGKEHSLHFLALYSEKPDAVPIVMLHGWPGSFLEFLPILDLLKNKYTPATLPYHIIVPSLPGFAFSSLPLDQAFKLENIAEVVDKLMIGLGFGAGYVSQGGDVGYFVAKVLAVSHPSCKAYHVNMYATAPPDGFDYATLNEPERQALERGSKWRSTGIAYGITHATRPSTIGFVIASNPLALLAWVGEKYLEWSDEDPPLDTILAAVTLYWVTETFPRSIYVYGQLMTSTPHESISSRSDKPLGYSWFPREMVPIPKSWAAASGNLVFFKQHSKGGHFAALENPDVLLGDVEEFVAQVWPGASK</sequence>
<dbReference type="InterPro" id="IPR000639">
    <property type="entry name" value="Epox_hydrolase-like"/>
</dbReference>
<feature type="active site" description="Proton acceptor" evidence="3">
    <location>
        <position position="373"/>
    </location>
</feature>
<dbReference type="InterPro" id="IPR029058">
    <property type="entry name" value="AB_hydrolase_fold"/>
</dbReference>
<dbReference type="Gene3D" id="3.40.50.1820">
    <property type="entry name" value="alpha/beta hydrolase"/>
    <property type="match status" value="1"/>
</dbReference>
<evidence type="ECO:0000256" key="1">
    <source>
        <dbReference type="ARBA" id="ARBA00010088"/>
    </source>
</evidence>
<dbReference type="SUPFAM" id="SSF53474">
    <property type="entry name" value="alpha/beta-Hydrolases"/>
    <property type="match status" value="1"/>
</dbReference>
<evidence type="ECO:0000259" key="4">
    <source>
        <dbReference type="Pfam" id="PF06441"/>
    </source>
</evidence>
<dbReference type="PRINTS" id="PR00412">
    <property type="entry name" value="EPOXHYDRLASE"/>
</dbReference>
<dbReference type="EMBL" id="KL198025">
    <property type="protein sequence ID" value="KDQ16877.1"/>
    <property type="molecule type" value="Genomic_DNA"/>
</dbReference>
<evidence type="ECO:0000313" key="5">
    <source>
        <dbReference type="EMBL" id="KDQ16877.1"/>
    </source>
</evidence>
<reference evidence="6" key="1">
    <citation type="journal article" date="2014" name="Proc. Natl. Acad. Sci. U.S.A.">
        <title>Extensive sampling of basidiomycete genomes demonstrates inadequacy of the white-rot/brown-rot paradigm for wood decay fungi.</title>
        <authorList>
            <person name="Riley R."/>
            <person name="Salamov A.A."/>
            <person name="Brown D.W."/>
            <person name="Nagy L.G."/>
            <person name="Floudas D."/>
            <person name="Held B.W."/>
            <person name="Levasseur A."/>
            <person name="Lombard V."/>
            <person name="Morin E."/>
            <person name="Otillar R."/>
            <person name="Lindquist E.A."/>
            <person name="Sun H."/>
            <person name="LaButti K.M."/>
            <person name="Schmutz J."/>
            <person name="Jabbour D."/>
            <person name="Luo H."/>
            <person name="Baker S.E."/>
            <person name="Pisabarro A.G."/>
            <person name="Walton J.D."/>
            <person name="Blanchette R.A."/>
            <person name="Henrissat B."/>
            <person name="Martin F."/>
            <person name="Cullen D."/>
            <person name="Hibbett D.S."/>
            <person name="Grigoriev I.V."/>
        </authorList>
    </citation>
    <scope>NUCLEOTIDE SEQUENCE [LARGE SCALE GENOMIC DNA]</scope>
    <source>
        <strain evidence="6">FD-172 SS1</strain>
    </source>
</reference>
<feature type="active site" description="Proton donor" evidence="3">
    <location>
        <position position="319"/>
    </location>
</feature>
<name>A0A067MYD8_BOTB1</name>
<dbReference type="PIRSF" id="PIRSF001112">
    <property type="entry name" value="Epoxide_hydrolase"/>
    <property type="match status" value="1"/>
</dbReference>
<evidence type="ECO:0000256" key="3">
    <source>
        <dbReference type="PIRSR" id="PIRSR001112-1"/>
    </source>
</evidence>
<feature type="active site" description="Nucleophile" evidence="3">
    <location>
        <position position="198"/>
    </location>
</feature>
<evidence type="ECO:0000313" key="6">
    <source>
        <dbReference type="Proteomes" id="UP000027195"/>
    </source>
</evidence>
<dbReference type="HOGENOM" id="CLU_019414_0_0_1"/>
<dbReference type="STRING" id="930990.A0A067MYD8"/>
<dbReference type="GO" id="GO:0097176">
    <property type="term" value="P:epoxide metabolic process"/>
    <property type="evidence" value="ECO:0007669"/>
    <property type="project" value="TreeGrafter"/>
</dbReference>
<organism evidence="5 6">
    <name type="scientific">Botryobasidium botryosum (strain FD-172 SS1)</name>
    <dbReference type="NCBI Taxonomy" id="930990"/>
    <lineage>
        <taxon>Eukaryota</taxon>
        <taxon>Fungi</taxon>
        <taxon>Dikarya</taxon>
        <taxon>Basidiomycota</taxon>
        <taxon>Agaricomycotina</taxon>
        <taxon>Agaricomycetes</taxon>
        <taxon>Cantharellales</taxon>
        <taxon>Botryobasidiaceae</taxon>
        <taxon>Botryobasidium</taxon>
    </lineage>
</organism>
<keyword evidence="6" id="KW-1185">Reference proteome</keyword>
<comment type="similarity">
    <text evidence="1">Belongs to the peptidase S33 family.</text>
</comment>
<dbReference type="OrthoDB" id="7130006at2759"/>
<dbReference type="PANTHER" id="PTHR21661:SF39">
    <property type="entry name" value="HYDROLASE, PUTATIVE (AFU_ORTHOLOGUE AFUA_3G08960)-RELATED"/>
    <property type="match status" value="1"/>
</dbReference>
<dbReference type="Pfam" id="PF06441">
    <property type="entry name" value="EHN"/>
    <property type="match status" value="1"/>
</dbReference>
<feature type="domain" description="Epoxide hydrolase N-terminal" evidence="4">
    <location>
        <begin position="18"/>
        <end position="131"/>
    </location>
</feature>
<dbReference type="InterPro" id="IPR010497">
    <property type="entry name" value="Epoxide_hydro_N"/>
</dbReference>
<protein>
    <recommendedName>
        <fullName evidence="4">Epoxide hydrolase N-terminal domain-containing protein</fullName>
    </recommendedName>
</protein>
<dbReference type="InParanoid" id="A0A067MYD8"/>
<dbReference type="Proteomes" id="UP000027195">
    <property type="component" value="Unassembled WGS sequence"/>
</dbReference>
<dbReference type="InterPro" id="IPR016292">
    <property type="entry name" value="Epoxide_hydrolase"/>
</dbReference>
<keyword evidence="2" id="KW-0378">Hydrolase</keyword>
<gene>
    <name evidence="5" type="ORF">BOTBODRAFT_43065</name>
</gene>
<evidence type="ECO:0000256" key="2">
    <source>
        <dbReference type="ARBA" id="ARBA00022801"/>
    </source>
</evidence>
<dbReference type="GO" id="GO:0004301">
    <property type="term" value="F:epoxide hydrolase activity"/>
    <property type="evidence" value="ECO:0007669"/>
    <property type="project" value="TreeGrafter"/>
</dbReference>
<proteinExistence type="inferred from homology"/>
<dbReference type="PANTHER" id="PTHR21661">
    <property type="entry name" value="EPOXIDE HYDROLASE 1-RELATED"/>
    <property type="match status" value="1"/>
</dbReference>
<dbReference type="AlphaFoldDB" id="A0A067MYD8"/>